<evidence type="ECO:0000313" key="1">
    <source>
        <dbReference type="EMBL" id="EOA98607.1"/>
    </source>
</evidence>
<evidence type="ECO:0000313" key="2">
    <source>
        <dbReference type="Proteomes" id="UP000296049"/>
    </source>
</evidence>
<keyword evidence="2" id="KW-1185">Reference proteome</keyword>
<name>R0LEA1_ANAPL</name>
<dbReference type="AlphaFoldDB" id="R0LEA1"/>
<proteinExistence type="predicted"/>
<organism evidence="1 2">
    <name type="scientific">Anas platyrhynchos</name>
    <name type="common">Mallard</name>
    <name type="synonym">Anas boschas</name>
    <dbReference type="NCBI Taxonomy" id="8839"/>
    <lineage>
        <taxon>Eukaryota</taxon>
        <taxon>Metazoa</taxon>
        <taxon>Chordata</taxon>
        <taxon>Craniata</taxon>
        <taxon>Vertebrata</taxon>
        <taxon>Euteleostomi</taxon>
        <taxon>Archelosauria</taxon>
        <taxon>Archosauria</taxon>
        <taxon>Dinosauria</taxon>
        <taxon>Saurischia</taxon>
        <taxon>Theropoda</taxon>
        <taxon>Coelurosauria</taxon>
        <taxon>Aves</taxon>
        <taxon>Neognathae</taxon>
        <taxon>Galloanserae</taxon>
        <taxon>Anseriformes</taxon>
        <taxon>Anatidae</taxon>
        <taxon>Anatinae</taxon>
        <taxon>Anas</taxon>
    </lineage>
</organism>
<reference evidence="2" key="1">
    <citation type="journal article" date="2013" name="Nat. Genet.">
        <title>The duck genome and transcriptome provide insight into an avian influenza virus reservoir species.</title>
        <authorList>
            <person name="Huang Y."/>
            <person name="Li Y."/>
            <person name="Burt D.W."/>
            <person name="Chen H."/>
            <person name="Zhang Y."/>
            <person name="Qian W."/>
            <person name="Kim H."/>
            <person name="Gan S."/>
            <person name="Zhao Y."/>
            <person name="Li J."/>
            <person name="Yi K."/>
            <person name="Feng H."/>
            <person name="Zhu P."/>
            <person name="Li B."/>
            <person name="Liu Q."/>
            <person name="Fairley S."/>
            <person name="Magor K.E."/>
            <person name="Du Z."/>
            <person name="Hu X."/>
            <person name="Goodman L."/>
            <person name="Tafer H."/>
            <person name="Vignal A."/>
            <person name="Lee T."/>
            <person name="Kim K.W."/>
            <person name="Sheng Z."/>
            <person name="An Y."/>
            <person name="Searle S."/>
            <person name="Herrero J."/>
            <person name="Groenen M.A."/>
            <person name="Crooijmans R.P."/>
            <person name="Faraut T."/>
            <person name="Cai Q."/>
            <person name="Webster R.G."/>
            <person name="Aldridge J.R."/>
            <person name="Warren W.C."/>
            <person name="Bartschat S."/>
            <person name="Kehr S."/>
            <person name="Marz M."/>
            <person name="Stadler P.F."/>
            <person name="Smith J."/>
            <person name="Kraus R.H."/>
            <person name="Zhao Y."/>
            <person name="Ren L."/>
            <person name="Fei J."/>
            <person name="Morisson M."/>
            <person name="Kaiser P."/>
            <person name="Griffin D.K."/>
            <person name="Rao M."/>
            <person name="Pitel F."/>
            <person name="Wang J."/>
            <person name="Li N."/>
        </authorList>
    </citation>
    <scope>NUCLEOTIDE SEQUENCE [LARGE SCALE GENOMIC DNA]</scope>
</reference>
<sequence>MQGCGSTLTPGPGMQGCGRVATVTSTAASVFSLLFTGGFPSARRLFLRCRDAVAKRVHPASASGGGGCHRVALGAVFWAVAGSVGDGPSGSGLVIRGETDCEQQGYVLREQRRGVSSPWGTAGTNLSSCINVIRGGKWDAAVIRTDFCIDTYEKLCRAPFSWLCCGSEKLLGKQFECYSILNPISAVCKAVDVNGASVQGLWHVSTSGALALRKMDMDVASAAVERASFIMS</sequence>
<protein>
    <submittedName>
        <fullName evidence="1">Uncharacterized protein</fullName>
    </submittedName>
</protein>
<dbReference type="Proteomes" id="UP000296049">
    <property type="component" value="Unassembled WGS sequence"/>
</dbReference>
<dbReference type="EMBL" id="KB743456">
    <property type="protein sequence ID" value="EOA98607.1"/>
    <property type="molecule type" value="Genomic_DNA"/>
</dbReference>
<accession>R0LEA1</accession>
<gene>
    <name evidence="1" type="ORF">Anapl_09476</name>
</gene>